<dbReference type="EMBL" id="JAPMOS010000002">
    <property type="protein sequence ID" value="KAJ4462686.1"/>
    <property type="molecule type" value="Genomic_DNA"/>
</dbReference>
<feature type="compositionally biased region" description="Polar residues" evidence="1">
    <location>
        <begin position="19"/>
        <end position="33"/>
    </location>
</feature>
<evidence type="ECO:0000313" key="3">
    <source>
        <dbReference type="Proteomes" id="UP001141327"/>
    </source>
</evidence>
<evidence type="ECO:0000256" key="1">
    <source>
        <dbReference type="SAM" id="MobiDB-lite"/>
    </source>
</evidence>
<accession>A0ABQ8UU77</accession>
<organism evidence="2 3">
    <name type="scientific">Paratrimastix pyriformis</name>
    <dbReference type="NCBI Taxonomy" id="342808"/>
    <lineage>
        <taxon>Eukaryota</taxon>
        <taxon>Metamonada</taxon>
        <taxon>Preaxostyla</taxon>
        <taxon>Paratrimastigidae</taxon>
        <taxon>Paratrimastix</taxon>
    </lineage>
</organism>
<gene>
    <name evidence="2" type="ORF">PAPYR_695</name>
</gene>
<feature type="region of interest" description="Disordered" evidence="1">
    <location>
        <begin position="19"/>
        <end position="231"/>
    </location>
</feature>
<feature type="compositionally biased region" description="Low complexity" evidence="1">
    <location>
        <begin position="204"/>
        <end position="219"/>
    </location>
</feature>
<proteinExistence type="predicted"/>
<comment type="caution">
    <text evidence="2">The sequence shown here is derived from an EMBL/GenBank/DDBJ whole genome shotgun (WGS) entry which is preliminary data.</text>
</comment>
<feature type="compositionally biased region" description="Basic and acidic residues" evidence="1">
    <location>
        <begin position="148"/>
        <end position="163"/>
    </location>
</feature>
<feature type="region of interest" description="Disordered" evidence="1">
    <location>
        <begin position="247"/>
        <end position="286"/>
    </location>
</feature>
<sequence>MNSSDRDFYLGQTAATHQAWYNKSTSDPTQAPAASSVKKTEEELMQEMLHGRGRAPAPRPRPPQQKLAPHELERLCARGVTSTEIDEGTTTTGGIGTVAPSEFDEMFGEKRPAGPPSSTATRISDDLAKGRMRMFVSEDVLPGTMPPPEEHAAPDAADRRAARSESMSGSEEQQERKKGKAHRRHHRHKHASKHGKHHRKHGRSSSSSSGSSASSASGSGTSGGEEDLPSRIDGILLMALAHRYTCTHRRPSPASGAPPPPPGAASSSTGTPPPPAATSAATATRR</sequence>
<reference evidence="2" key="1">
    <citation type="journal article" date="2022" name="bioRxiv">
        <title>Genomics of Preaxostyla Flagellates Illuminates Evolutionary Transitions and the Path Towards Mitochondrial Loss.</title>
        <authorList>
            <person name="Novak L.V.F."/>
            <person name="Treitli S.C."/>
            <person name="Pyrih J."/>
            <person name="Halakuc P."/>
            <person name="Pipaliya S.V."/>
            <person name="Vacek V."/>
            <person name="Brzon O."/>
            <person name="Soukal P."/>
            <person name="Eme L."/>
            <person name="Dacks J.B."/>
            <person name="Karnkowska A."/>
            <person name="Elias M."/>
            <person name="Hampl V."/>
        </authorList>
    </citation>
    <scope>NUCLEOTIDE SEQUENCE</scope>
    <source>
        <strain evidence="2">RCP-MX</strain>
    </source>
</reference>
<name>A0ABQ8UU77_9EUKA</name>
<evidence type="ECO:0000313" key="2">
    <source>
        <dbReference type="EMBL" id="KAJ4462686.1"/>
    </source>
</evidence>
<feature type="compositionally biased region" description="Basic residues" evidence="1">
    <location>
        <begin position="177"/>
        <end position="203"/>
    </location>
</feature>
<feature type="compositionally biased region" description="Low complexity" evidence="1">
    <location>
        <begin position="277"/>
        <end position="286"/>
    </location>
</feature>
<keyword evidence="3" id="KW-1185">Reference proteome</keyword>
<protein>
    <submittedName>
        <fullName evidence="2">Uncharacterized protein</fullName>
    </submittedName>
</protein>
<dbReference type="Proteomes" id="UP001141327">
    <property type="component" value="Unassembled WGS sequence"/>
</dbReference>